<protein>
    <submittedName>
        <fullName evidence="1">Uncharacterized protein</fullName>
    </submittedName>
</protein>
<dbReference type="EMBL" id="CM009292">
    <property type="protein sequence ID" value="KAI9398465.1"/>
    <property type="molecule type" value="Genomic_DNA"/>
</dbReference>
<evidence type="ECO:0000313" key="2">
    <source>
        <dbReference type="Proteomes" id="UP000006729"/>
    </source>
</evidence>
<reference evidence="1 2" key="1">
    <citation type="journal article" date="2006" name="Science">
        <title>The genome of black cottonwood, Populus trichocarpa (Torr. &amp; Gray).</title>
        <authorList>
            <person name="Tuskan G.A."/>
            <person name="Difazio S."/>
            <person name="Jansson S."/>
            <person name="Bohlmann J."/>
            <person name="Grigoriev I."/>
            <person name="Hellsten U."/>
            <person name="Putnam N."/>
            <person name="Ralph S."/>
            <person name="Rombauts S."/>
            <person name="Salamov A."/>
            <person name="Schein J."/>
            <person name="Sterck L."/>
            <person name="Aerts A."/>
            <person name="Bhalerao R.R."/>
            <person name="Bhalerao R.P."/>
            <person name="Blaudez D."/>
            <person name="Boerjan W."/>
            <person name="Brun A."/>
            <person name="Brunner A."/>
            <person name="Busov V."/>
            <person name="Campbell M."/>
            <person name="Carlson J."/>
            <person name="Chalot M."/>
            <person name="Chapman J."/>
            <person name="Chen G.L."/>
            <person name="Cooper D."/>
            <person name="Coutinho P.M."/>
            <person name="Couturier J."/>
            <person name="Covert S."/>
            <person name="Cronk Q."/>
            <person name="Cunningham R."/>
            <person name="Davis J."/>
            <person name="Degroeve S."/>
            <person name="Dejardin A."/>
            <person name="Depamphilis C."/>
            <person name="Detter J."/>
            <person name="Dirks B."/>
            <person name="Dubchak I."/>
            <person name="Duplessis S."/>
            <person name="Ehlting J."/>
            <person name="Ellis B."/>
            <person name="Gendler K."/>
            <person name="Goodstein D."/>
            <person name="Gribskov M."/>
            <person name="Grimwood J."/>
            <person name="Groover A."/>
            <person name="Gunter L."/>
            <person name="Hamberger B."/>
            <person name="Heinze B."/>
            <person name="Helariutta Y."/>
            <person name="Henrissat B."/>
            <person name="Holligan D."/>
            <person name="Holt R."/>
            <person name="Huang W."/>
            <person name="Islam-Faridi N."/>
            <person name="Jones S."/>
            <person name="Jones-Rhoades M."/>
            <person name="Jorgensen R."/>
            <person name="Joshi C."/>
            <person name="Kangasjarvi J."/>
            <person name="Karlsson J."/>
            <person name="Kelleher C."/>
            <person name="Kirkpatrick R."/>
            <person name="Kirst M."/>
            <person name="Kohler A."/>
            <person name="Kalluri U."/>
            <person name="Larimer F."/>
            <person name="Leebens-Mack J."/>
            <person name="Leple J.C."/>
            <person name="Locascio P."/>
            <person name="Lou Y."/>
            <person name="Lucas S."/>
            <person name="Martin F."/>
            <person name="Montanini B."/>
            <person name="Napoli C."/>
            <person name="Nelson D.R."/>
            <person name="Nelson C."/>
            <person name="Nieminen K."/>
            <person name="Nilsson O."/>
            <person name="Pereda V."/>
            <person name="Peter G."/>
            <person name="Philippe R."/>
            <person name="Pilate G."/>
            <person name="Poliakov A."/>
            <person name="Razumovskaya J."/>
            <person name="Richardson P."/>
            <person name="Rinaldi C."/>
            <person name="Ritland K."/>
            <person name="Rouze P."/>
            <person name="Ryaboy D."/>
            <person name="Schmutz J."/>
            <person name="Schrader J."/>
            <person name="Segerman B."/>
            <person name="Shin H."/>
            <person name="Siddiqui A."/>
            <person name="Sterky F."/>
            <person name="Terry A."/>
            <person name="Tsai C.J."/>
            <person name="Uberbacher E."/>
            <person name="Unneberg P."/>
            <person name="Vahala J."/>
            <person name="Wall K."/>
            <person name="Wessler S."/>
            <person name="Yang G."/>
            <person name="Yin T."/>
            <person name="Douglas C."/>
            <person name="Marra M."/>
            <person name="Sandberg G."/>
            <person name="Van de Peer Y."/>
            <person name="Rokhsar D."/>
        </authorList>
    </citation>
    <scope>NUCLEOTIDE SEQUENCE [LARGE SCALE GENOMIC DNA]</scope>
    <source>
        <strain evidence="2">cv. Nisqually</strain>
    </source>
</reference>
<keyword evidence="2" id="KW-1185">Reference proteome</keyword>
<organism evidence="1 2">
    <name type="scientific">Populus trichocarpa</name>
    <name type="common">Western balsam poplar</name>
    <name type="synonym">Populus balsamifera subsp. trichocarpa</name>
    <dbReference type="NCBI Taxonomy" id="3694"/>
    <lineage>
        <taxon>Eukaryota</taxon>
        <taxon>Viridiplantae</taxon>
        <taxon>Streptophyta</taxon>
        <taxon>Embryophyta</taxon>
        <taxon>Tracheophyta</taxon>
        <taxon>Spermatophyta</taxon>
        <taxon>Magnoliopsida</taxon>
        <taxon>eudicotyledons</taxon>
        <taxon>Gunneridae</taxon>
        <taxon>Pentapetalae</taxon>
        <taxon>rosids</taxon>
        <taxon>fabids</taxon>
        <taxon>Malpighiales</taxon>
        <taxon>Salicaceae</taxon>
        <taxon>Saliceae</taxon>
        <taxon>Populus</taxon>
    </lineage>
</organism>
<comment type="caution">
    <text evidence="1">The sequence shown here is derived from an EMBL/GenBank/DDBJ whole genome shotgun (WGS) entry which is preliminary data.</text>
</comment>
<proteinExistence type="predicted"/>
<dbReference type="Proteomes" id="UP000006729">
    <property type="component" value="Chromosome 3"/>
</dbReference>
<sequence>MNSPSKLRRSFCMLSQMLKMKLNVTIQIKSKYQAGKFPDILVYCSQPGKLNNMVQYSQPGKLWRWICVFCVQEALYWMNRSSVFGSSWLMKAPHFLPLSVSFYCRAKVGINVV</sequence>
<gene>
    <name evidence="1" type="ORF">POPTR_003G185710v4</name>
</gene>
<name>A0ACC0TAA4_POPTR</name>
<evidence type="ECO:0000313" key="1">
    <source>
        <dbReference type="EMBL" id="KAI9398465.1"/>
    </source>
</evidence>
<accession>A0ACC0TAA4</accession>